<feature type="domain" description="Metallo-beta-lactamase" evidence="14">
    <location>
        <begin position="52"/>
        <end position="247"/>
    </location>
</feature>
<reference evidence="15" key="1">
    <citation type="submission" date="2020-10" db="EMBL/GenBank/DDBJ databases">
        <authorList>
            <person name="Gilroy R."/>
        </authorList>
    </citation>
    <scope>NUCLEOTIDE SEQUENCE</scope>
    <source>
        <strain evidence="15">CHK195-11698</strain>
    </source>
</reference>
<comment type="cofactor">
    <cofactor evidence="12">
        <name>Zn(2+)</name>
        <dbReference type="ChEBI" id="CHEBI:29105"/>
    </cofactor>
    <text evidence="12">Binds 2 Zn(2+) ions per subunit. It is not clear if Zn(2+) or Mg(2+) is physiologically important.</text>
</comment>
<keyword evidence="9" id="KW-0698">rRNA processing</keyword>
<gene>
    <name evidence="9" type="primary">rnj</name>
    <name evidence="15" type="ORF">IAD15_11750</name>
</gene>
<keyword evidence="3 12" id="KW-0479">Metal-binding</keyword>
<dbReference type="InterPro" id="IPR055132">
    <property type="entry name" value="RNase_J_b_CASP"/>
</dbReference>
<dbReference type="InterPro" id="IPR011108">
    <property type="entry name" value="RMMBL"/>
</dbReference>
<dbReference type="Gene3D" id="3.10.20.580">
    <property type="match status" value="1"/>
</dbReference>
<comment type="subcellular location">
    <subcellularLocation>
        <location evidence="9">Cytoplasm</location>
    </subcellularLocation>
</comment>
<evidence type="ECO:0000256" key="11">
    <source>
        <dbReference type="PIRSR" id="PIRSR004803-2"/>
    </source>
</evidence>
<dbReference type="PANTHER" id="PTHR43694">
    <property type="entry name" value="RIBONUCLEASE J"/>
    <property type="match status" value="1"/>
</dbReference>
<name>A0A9D1HQ33_9FIRM</name>
<evidence type="ECO:0000256" key="6">
    <source>
        <dbReference type="ARBA" id="ARBA00022833"/>
    </source>
</evidence>
<organism evidence="15 16">
    <name type="scientific">Candidatus Fimiplasma intestinipullorum</name>
    <dbReference type="NCBI Taxonomy" id="2840825"/>
    <lineage>
        <taxon>Bacteria</taxon>
        <taxon>Bacillati</taxon>
        <taxon>Bacillota</taxon>
        <taxon>Clostridia</taxon>
        <taxon>Eubacteriales</taxon>
        <taxon>Candidatus Fimiplasma</taxon>
    </lineage>
</organism>
<keyword evidence="12" id="KW-0106">Calcium</keyword>
<feature type="active site" description="Proton acceptor" evidence="10">
    <location>
        <position position="401"/>
    </location>
</feature>
<feature type="binding site" evidence="12">
    <location>
        <position position="174"/>
    </location>
    <ligand>
        <name>Zn(2+)</name>
        <dbReference type="ChEBI" id="CHEBI:29105"/>
        <label>1</label>
        <note>catalytic</note>
    </ligand>
</feature>
<feature type="binding site" evidence="12">
    <location>
        <position position="110"/>
    </location>
    <ligand>
        <name>Zn(2+)</name>
        <dbReference type="ChEBI" id="CHEBI:29105"/>
        <label>1</label>
        <note>catalytic</note>
    </ligand>
</feature>
<keyword evidence="5 9" id="KW-0378">Hydrolase</keyword>
<dbReference type="HAMAP" id="MF_01491">
    <property type="entry name" value="RNase_J_bact"/>
    <property type="match status" value="1"/>
</dbReference>
<comment type="caution">
    <text evidence="15">The sequence shown here is derived from an EMBL/GenBank/DDBJ whole genome shotgun (WGS) entry which is preliminary data.</text>
</comment>
<evidence type="ECO:0000313" key="16">
    <source>
        <dbReference type="Proteomes" id="UP000824175"/>
    </source>
</evidence>
<feature type="binding site" evidence="12">
    <location>
        <position position="105"/>
    </location>
    <ligand>
        <name>Zn(2+)</name>
        <dbReference type="ChEBI" id="CHEBI:29105"/>
        <label>1</label>
        <note>catalytic</note>
    </ligand>
</feature>
<dbReference type="InterPro" id="IPR030854">
    <property type="entry name" value="RNase_J_bac"/>
</dbReference>
<dbReference type="PIRSF" id="PIRSF004803">
    <property type="entry name" value="RnjA"/>
    <property type="match status" value="1"/>
</dbReference>
<dbReference type="EC" id="3.1.-.-" evidence="9"/>
<evidence type="ECO:0000256" key="4">
    <source>
        <dbReference type="ARBA" id="ARBA00022759"/>
    </source>
</evidence>
<feature type="compositionally biased region" description="Basic residues" evidence="13">
    <location>
        <begin position="8"/>
        <end position="26"/>
    </location>
</feature>
<dbReference type="PANTHER" id="PTHR43694:SF1">
    <property type="entry name" value="RIBONUCLEASE J"/>
    <property type="match status" value="1"/>
</dbReference>
<evidence type="ECO:0000256" key="2">
    <source>
        <dbReference type="ARBA" id="ARBA00022722"/>
    </source>
</evidence>
<dbReference type="GO" id="GO:0008270">
    <property type="term" value="F:zinc ion binding"/>
    <property type="evidence" value="ECO:0007669"/>
    <property type="project" value="InterPro"/>
</dbReference>
<comment type="subunit">
    <text evidence="9">Homodimer, may be a subunit of the RNA degradosome.</text>
</comment>
<evidence type="ECO:0000256" key="8">
    <source>
        <dbReference type="ARBA" id="ARBA00022884"/>
    </source>
</evidence>
<evidence type="ECO:0000256" key="13">
    <source>
        <dbReference type="SAM" id="MobiDB-lite"/>
    </source>
</evidence>
<dbReference type="InterPro" id="IPR004613">
    <property type="entry name" value="RNase_J"/>
</dbReference>
<evidence type="ECO:0000256" key="1">
    <source>
        <dbReference type="ARBA" id="ARBA00022490"/>
    </source>
</evidence>
<dbReference type="InterPro" id="IPR001587">
    <property type="entry name" value="RNase_J_CS"/>
</dbReference>
<dbReference type="InterPro" id="IPR042173">
    <property type="entry name" value="RNase_J_2"/>
</dbReference>
<dbReference type="SUPFAM" id="SSF56281">
    <property type="entry name" value="Metallo-hydrolase/oxidoreductase"/>
    <property type="match status" value="1"/>
</dbReference>
<feature type="binding site" evidence="12">
    <location>
        <position position="423"/>
    </location>
    <ligand>
        <name>Zn(2+)</name>
        <dbReference type="ChEBI" id="CHEBI:29105"/>
        <label>1</label>
        <note>catalytic</note>
    </ligand>
</feature>
<keyword evidence="2 9" id="KW-0540">Nuclease</keyword>
<feature type="binding site" evidence="12">
    <location>
        <position position="82"/>
    </location>
    <ligand>
        <name>Ca(2+)</name>
        <dbReference type="ChEBI" id="CHEBI:29108"/>
    </ligand>
</feature>
<keyword evidence="7 9" id="KW-0269">Exonuclease</keyword>
<feature type="binding site" evidence="12">
    <location>
        <position position="109"/>
    </location>
    <ligand>
        <name>Zn(2+)</name>
        <dbReference type="ChEBI" id="CHEBI:29105"/>
        <label>1</label>
        <note>catalytic</note>
    </ligand>
</feature>
<keyword evidence="6 12" id="KW-0862">Zinc</keyword>
<dbReference type="PROSITE" id="PS01292">
    <property type="entry name" value="UPF0036"/>
    <property type="match status" value="1"/>
</dbReference>
<sequence>MQNLPKKQPTHKRPHHPATQHSHRTNAHHYNNIQVEPTDTKVFALGGLNEIGKNMYCIEQGNEIIIIDAGVRFAEEGLPGIDYIIPDCSYLVKNQRKIKGLLITHGHEDHIGGIPFLLRLVNIPVIYATPLACALIKRKLDEHHLTHATSFIQIDDDYQIRTENFNIGFFKTNHSIPESMGIVINTSNGRIVSTGDYKFDLTPVGDPADFQKMSFLGYTGVTLLMADSTNSEIPTFSISEKQVANSILDIFRKTEGRLIVATFASNVHRVQQIIEGAVKFDRRILVYGRSMENVINTSRRMGYIKCPDRYFIKNDEAKRLKDNQILILCTGSQGEPLAALSRIAAGTHRNVSIKPGDTVIFSSSTIPGNATSVNHVVNQLFRSGANVLTHSALNSLHTSGHAGQEEQKLMLLLMKPKYFMPMHGEYRMLKIHAELSHQVGVKPGHAFVMNNGDTIILRNGEAFRGPRVHVDDIYVDGNDITGLSTAVLRDRQILSEDGMVSIMVSMDSRAGKLLCKPVIISRGFVYMKDSQAMIREAERLVQDVLTKLLSRKTTFAEIKNTIRETLTPYFSSKTNRNPMIIPVVMNKLVTNENQAKN</sequence>
<dbReference type="Pfam" id="PF22505">
    <property type="entry name" value="RNase_J_b_CASP"/>
    <property type="match status" value="1"/>
</dbReference>
<dbReference type="Pfam" id="PF07521">
    <property type="entry name" value="RMMBL"/>
    <property type="match status" value="1"/>
</dbReference>
<evidence type="ECO:0000313" key="15">
    <source>
        <dbReference type="EMBL" id="HIU14720.1"/>
    </source>
</evidence>
<feature type="binding site" evidence="9 11">
    <location>
        <begin position="397"/>
        <end position="401"/>
    </location>
    <ligand>
        <name>substrate</name>
    </ligand>
</feature>
<dbReference type="Pfam" id="PF17770">
    <property type="entry name" value="RNase_J_C"/>
    <property type="match status" value="1"/>
</dbReference>
<feature type="binding site" evidence="12">
    <location>
        <position position="196"/>
    </location>
    <ligand>
        <name>Zn(2+)</name>
        <dbReference type="ChEBI" id="CHEBI:29105"/>
        <label>1</label>
        <note>catalytic</note>
    </ligand>
</feature>
<proteinExistence type="inferred from homology"/>
<dbReference type="GO" id="GO:0005737">
    <property type="term" value="C:cytoplasm"/>
    <property type="evidence" value="ECO:0007669"/>
    <property type="project" value="UniProtKB-SubCell"/>
</dbReference>
<dbReference type="Pfam" id="PF00753">
    <property type="entry name" value="Lactamase_B"/>
    <property type="match status" value="1"/>
</dbReference>
<evidence type="ECO:0000256" key="10">
    <source>
        <dbReference type="PIRSR" id="PIRSR004803-1"/>
    </source>
</evidence>
<feature type="binding site" evidence="12">
    <location>
        <position position="476"/>
    </location>
    <ligand>
        <name>Ca(2+)</name>
        <dbReference type="ChEBI" id="CHEBI:29108"/>
    </ligand>
</feature>
<feature type="region of interest" description="Disordered" evidence="13">
    <location>
        <begin position="1"/>
        <end position="26"/>
    </location>
</feature>
<evidence type="ECO:0000256" key="9">
    <source>
        <dbReference type="HAMAP-Rule" id="MF_01491"/>
    </source>
</evidence>
<protein>
    <recommendedName>
        <fullName evidence="9">Ribonuclease J</fullName>
        <shortName evidence="9">RNase J</shortName>
        <ecNumber evidence="9">3.1.-.-</ecNumber>
    </recommendedName>
</protein>
<evidence type="ECO:0000256" key="3">
    <source>
        <dbReference type="ARBA" id="ARBA00022723"/>
    </source>
</evidence>
<comment type="function">
    <text evidence="9">An RNase that has 5'-3' exonuclease and possibly endonuclease activity. Involved in maturation of rRNA and in some organisms also mRNA maturation and/or decay.</text>
</comment>
<dbReference type="NCBIfam" id="NF047419">
    <property type="entry name" value="RNase_J1_RnjA"/>
    <property type="match status" value="1"/>
</dbReference>
<dbReference type="Proteomes" id="UP000824175">
    <property type="component" value="Unassembled WGS sequence"/>
</dbReference>
<dbReference type="GO" id="GO:0004534">
    <property type="term" value="F:5'-3' RNA exonuclease activity"/>
    <property type="evidence" value="ECO:0007669"/>
    <property type="project" value="UniProtKB-UniRule"/>
</dbReference>
<comment type="similarity">
    <text evidence="9">Belongs to the metallo-beta-lactamase superfamily. RNA-metabolizing metallo-beta-lactamase-like family. Bacterial RNase J subfamily.</text>
</comment>
<feature type="binding site" evidence="12">
    <location>
        <position position="107"/>
    </location>
    <ligand>
        <name>Zn(2+)</name>
        <dbReference type="ChEBI" id="CHEBI:29105"/>
        <label>1</label>
        <note>catalytic</note>
    </ligand>
</feature>
<feature type="binding site" evidence="12">
    <location>
        <position position="80"/>
    </location>
    <ligand>
        <name>Ca(2+)</name>
        <dbReference type="ChEBI" id="CHEBI:29108"/>
    </ligand>
</feature>
<accession>A0A9D1HQ33</accession>
<dbReference type="Gene3D" id="3.40.50.10710">
    <property type="entry name" value="Metallo-hydrolase/oxidoreductase"/>
    <property type="match status" value="1"/>
</dbReference>
<feature type="binding site" evidence="11">
    <location>
        <begin position="264"/>
        <end position="266"/>
    </location>
    <ligand>
        <name>substrate</name>
    </ligand>
</feature>
<dbReference type="GO" id="GO:0003723">
    <property type="term" value="F:RNA binding"/>
    <property type="evidence" value="ECO:0007669"/>
    <property type="project" value="UniProtKB-UniRule"/>
</dbReference>
<dbReference type="Gene3D" id="3.60.15.10">
    <property type="entry name" value="Ribonuclease Z/Hydroxyacylglutathione hydrolase-like"/>
    <property type="match status" value="1"/>
</dbReference>
<keyword evidence="1 9" id="KW-0963">Cytoplasm</keyword>
<evidence type="ECO:0000256" key="12">
    <source>
        <dbReference type="PIRSR" id="PIRSR004803-3"/>
    </source>
</evidence>
<dbReference type="AlphaFoldDB" id="A0A9D1HQ33"/>
<dbReference type="CDD" id="cd07714">
    <property type="entry name" value="RNaseJ_MBL-fold"/>
    <property type="match status" value="1"/>
</dbReference>
<dbReference type="SMART" id="SM00849">
    <property type="entry name" value="Lactamase_B"/>
    <property type="match status" value="1"/>
</dbReference>
<dbReference type="InterPro" id="IPR041636">
    <property type="entry name" value="RNase_J_C"/>
</dbReference>
<feature type="active site" description="Proton donor" evidence="10">
    <location>
        <position position="227"/>
    </location>
</feature>
<evidence type="ECO:0000256" key="5">
    <source>
        <dbReference type="ARBA" id="ARBA00022801"/>
    </source>
</evidence>
<reference evidence="15" key="2">
    <citation type="journal article" date="2021" name="PeerJ">
        <title>Extensive microbial diversity within the chicken gut microbiome revealed by metagenomics and culture.</title>
        <authorList>
            <person name="Gilroy R."/>
            <person name="Ravi A."/>
            <person name="Getino M."/>
            <person name="Pursley I."/>
            <person name="Horton D.L."/>
            <person name="Alikhan N.F."/>
            <person name="Baker D."/>
            <person name="Gharbi K."/>
            <person name="Hall N."/>
            <person name="Watson M."/>
            <person name="Adriaenssens E.M."/>
            <person name="Foster-Nyarko E."/>
            <person name="Jarju S."/>
            <person name="Secka A."/>
            <person name="Antonio M."/>
            <person name="Oren A."/>
            <person name="Chaudhuri R.R."/>
            <person name="La Ragione R."/>
            <person name="Hildebrand F."/>
            <person name="Pallen M.J."/>
        </authorList>
    </citation>
    <scope>NUCLEOTIDE SEQUENCE</scope>
    <source>
        <strain evidence="15">CHK195-11698</strain>
    </source>
</reference>
<dbReference type="InterPro" id="IPR036866">
    <property type="entry name" value="RibonucZ/Hydroxyglut_hydro"/>
</dbReference>
<keyword evidence="8 9" id="KW-0694">RNA-binding</keyword>
<keyword evidence="4 9" id="KW-0255">Endonuclease</keyword>
<dbReference type="NCBIfam" id="TIGR00649">
    <property type="entry name" value="MG423"/>
    <property type="match status" value="1"/>
</dbReference>
<comment type="cofactor">
    <cofactor evidence="12">
        <name>Ca(2+)</name>
        <dbReference type="ChEBI" id="CHEBI:29108"/>
    </cofactor>
    <text evidence="12">Binds 1 Ca(2+) cation per subunit. Seen in 1 crystal structure, it is not clear if it is physiologically important.</text>
</comment>
<dbReference type="GO" id="GO:0004521">
    <property type="term" value="F:RNA endonuclease activity"/>
    <property type="evidence" value="ECO:0007669"/>
    <property type="project" value="UniProtKB-UniRule"/>
</dbReference>
<evidence type="ECO:0000256" key="7">
    <source>
        <dbReference type="ARBA" id="ARBA00022839"/>
    </source>
</evidence>
<dbReference type="GO" id="GO:0006364">
    <property type="term" value="P:rRNA processing"/>
    <property type="evidence" value="ECO:0007669"/>
    <property type="project" value="UniProtKB-UniRule"/>
</dbReference>
<dbReference type="EMBL" id="DVMJ01000108">
    <property type="protein sequence ID" value="HIU14720.1"/>
    <property type="molecule type" value="Genomic_DNA"/>
</dbReference>
<evidence type="ECO:0000259" key="14">
    <source>
        <dbReference type="SMART" id="SM00849"/>
    </source>
</evidence>
<dbReference type="InterPro" id="IPR001279">
    <property type="entry name" value="Metallo-B-lactamas"/>
</dbReference>